<keyword evidence="2" id="KW-1185">Reference proteome</keyword>
<name>A0ACB8RTP2_9AGAM</name>
<dbReference type="EMBL" id="MU275900">
    <property type="protein sequence ID" value="KAI0047679.1"/>
    <property type="molecule type" value="Genomic_DNA"/>
</dbReference>
<proteinExistence type="predicted"/>
<reference evidence="1" key="1">
    <citation type="submission" date="2021-02" db="EMBL/GenBank/DDBJ databases">
        <authorList>
            <consortium name="DOE Joint Genome Institute"/>
            <person name="Ahrendt S."/>
            <person name="Looney B.P."/>
            <person name="Miyauchi S."/>
            <person name="Morin E."/>
            <person name="Drula E."/>
            <person name="Courty P.E."/>
            <person name="Chicoki N."/>
            <person name="Fauchery L."/>
            <person name="Kohler A."/>
            <person name="Kuo A."/>
            <person name="Labutti K."/>
            <person name="Pangilinan J."/>
            <person name="Lipzen A."/>
            <person name="Riley R."/>
            <person name="Andreopoulos W."/>
            <person name="He G."/>
            <person name="Johnson J."/>
            <person name="Barry K.W."/>
            <person name="Grigoriev I.V."/>
            <person name="Nagy L."/>
            <person name="Hibbett D."/>
            <person name="Henrissat B."/>
            <person name="Matheny P.B."/>
            <person name="Labbe J."/>
            <person name="Martin F."/>
        </authorList>
    </citation>
    <scope>NUCLEOTIDE SEQUENCE</scope>
    <source>
        <strain evidence="1">FP105234-sp</strain>
    </source>
</reference>
<gene>
    <name evidence="1" type="ORF">FA95DRAFT_1205564</name>
</gene>
<evidence type="ECO:0000313" key="1">
    <source>
        <dbReference type="EMBL" id="KAI0047679.1"/>
    </source>
</evidence>
<sequence length="281" mass="30097">MSGWQNHPNYSQPSQPYGSNPPIGGQLYTDYPTPQYSAQPYPAQTDPYAYDPDERHRRPSAGQRQPSAYAVPGAEGMPAVEYHHRSAPHQATQALNIPQQPYNAHRPASGANPQPASYSPTSHAPSGHSGYPQVNYTSGHSPQSASSSSPPGLGPYQQSYPPPAANYPPVHSQWAGPTVATAPGYGAPGHGGAAGYQQSSIPQTHPPQAQKCGLPECHIPAYFDVAAGEQTEFCGDRHGMEAVSAGLRAPCAVCSIRPQRRSTRPYCGKTCKRSTEPQYRR</sequence>
<reference evidence="1" key="2">
    <citation type="journal article" date="2022" name="New Phytol.">
        <title>Evolutionary transition to the ectomycorrhizal habit in the genomes of a hyperdiverse lineage of mushroom-forming fungi.</title>
        <authorList>
            <person name="Looney B."/>
            <person name="Miyauchi S."/>
            <person name="Morin E."/>
            <person name="Drula E."/>
            <person name="Courty P.E."/>
            <person name="Kohler A."/>
            <person name="Kuo A."/>
            <person name="LaButti K."/>
            <person name="Pangilinan J."/>
            <person name="Lipzen A."/>
            <person name="Riley R."/>
            <person name="Andreopoulos W."/>
            <person name="He G."/>
            <person name="Johnson J."/>
            <person name="Nolan M."/>
            <person name="Tritt A."/>
            <person name="Barry K.W."/>
            <person name="Grigoriev I.V."/>
            <person name="Nagy L.G."/>
            <person name="Hibbett D."/>
            <person name="Henrissat B."/>
            <person name="Matheny P.B."/>
            <person name="Labbe J."/>
            <person name="Martin F.M."/>
        </authorList>
    </citation>
    <scope>NUCLEOTIDE SEQUENCE</scope>
    <source>
        <strain evidence="1">FP105234-sp</strain>
    </source>
</reference>
<dbReference type="Proteomes" id="UP000814033">
    <property type="component" value="Unassembled WGS sequence"/>
</dbReference>
<organism evidence="1 2">
    <name type="scientific">Auriscalpium vulgare</name>
    <dbReference type="NCBI Taxonomy" id="40419"/>
    <lineage>
        <taxon>Eukaryota</taxon>
        <taxon>Fungi</taxon>
        <taxon>Dikarya</taxon>
        <taxon>Basidiomycota</taxon>
        <taxon>Agaricomycotina</taxon>
        <taxon>Agaricomycetes</taxon>
        <taxon>Russulales</taxon>
        <taxon>Auriscalpiaceae</taxon>
        <taxon>Auriscalpium</taxon>
    </lineage>
</organism>
<protein>
    <submittedName>
        <fullName evidence="1">Uncharacterized protein</fullName>
    </submittedName>
</protein>
<evidence type="ECO:0000313" key="2">
    <source>
        <dbReference type="Proteomes" id="UP000814033"/>
    </source>
</evidence>
<comment type="caution">
    <text evidence="1">The sequence shown here is derived from an EMBL/GenBank/DDBJ whole genome shotgun (WGS) entry which is preliminary data.</text>
</comment>
<accession>A0ACB8RTP2</accession>